<dbReference type="OrthoDB" id="8901899at2"/>
<dbReference type="AlphaFoldDB" id="C5T037"/>
<organism evidence="1 2">
    <name type="scientific">Acidovorax delafieldii 2AN</name>
    <dbReference type="NCBI Taxonomy" id="573060"/>
    <lineage>
        <taxon>Bacteria</taxon>
        <taxon>Pseudomonadati</taxon>
        <taxon>Pseudomonadota</taxon>
        <taxon>Betaproteobacteria</taxon>
        <taxon>Burkholderiales</taxon>
        <taxon>Comamonadaceae</taxon>
        <taxon>Acidovorax</taxon>
    </lineage>
</organism>
<dbReference type="RefSeq" id="WP_005792912.1">
    <property type="nucleotide sequence ID" value="NZ_ACQT01000003.1"/>
</dbReference>
<gene>
    <name evidence="1" type="ORF">AcdelDRAFT_0267</name>
</gene>
<reference evidence="1 2" key="1">
    <citation type="submission" date="2009-05" db="EMBL/GenBank/DDBJ databases">
        <title>The draft genome of Acidovorax delafieldii 2AN.</title>
        <authorList>
            <consortium name="US DOE Joint Genome Institute (JGI-PGF)"/>
            <person name="Lucas S."/>
            <person name="Copeland A."/>
            <person name="Lapidus A."/>
            <person name="Glavina del Rio T."/>
            <person name="Tice H."/>
            <person name="Bruce D."/>
            <person name="Goodwin L."/>
            <person name="Pitluck S."/>
            <person name="Larimer F."/>
            <person name="Land M.L."/>
            <person name="Hauser L."/>
            <person name="Shelobolina E.S."/>
            <person name="Picardal F."/>
            <person name="Roden E."/>
            <person name="Emerson D."/>
        </authorList>
    </citation>
    <scope>NUCLEOTIDE SEQUENCE [LARGE SCALE GENOMIC DNA]</scope>
    <source>
        <strain evidence="1 2">2AN</strain>
    </source>
</reference>
<protein>
    <submittedName>
        <fullName evidence="1">Uncharacterized protein</fullName>
    </submittedName>
</protein>
<sequence>MGPTPYQYLPLWAKIAIERLDRDAEMRSESMLDEVLDSYAMTYGEAVDAQTRDSARHICRRRFIGSYTEPPRPEPVPPGTLRLVRLSREGALCPGDLVATQRLGECEVTRIHSPHSIEVRDPSTGRHYLISGVDFGPDARVTETAVPPRAA</sequence>
<name>C5T037_ACIDE</name>
<proteinExistence type="predicted"/>
<keyword evidence="2" id="KW-1185">Reference proteome</keyword>
<evidence type="ECO:0000313" key="2">
    <source>
        <dbReference type="Proteomes" id="UP000003856"/>
    </source>
</evidence>
<accession>C5T037</accession>
<evidence type="ECO:0000313" key="1">
    <source>
        <dbReference type="EMBL" id="EER62145.1"/>
    </source>
</evidence>
<dbReference type="Proteomes" id="UP000003856">
    <property type="component" value="Unassembled WGS sequence"/>
</dbReference>
<comment type="caution">
    <text evidence="1">The sequence shown here is derived from an EMBL/GenBank/DDBJ whole genome shotgun (WGS) entry which is preliminary data.</text>
</comment>
<dbReference type="PATRIC" id="fig|573060.9.peg.4938"/>
<dbReference type="EMBL" id="ACQT01000003">
    <property type="protein sequence ID" value="EER62145.1"/>
    <property type="molecule type" value="Genomic_DNA"/>
</dbReference>